<dbReference type="PANTHER" id="PTHR30383:SF5">
    <property type="entry name" value="SGNH HYDROLASE-TYPE ESTERASE DOMAIN-CONTAINING PROTEIN"/>
    <property type="match status" value="1"/>
</dbReference>
<evidence type="ECO:0000259" key="1">
    <source>
        <dbReference type="Pfam" id="PF13472"/>
    </source>
</evidence>
<comment type="caution">
    <text evidence="2">The sequence shown here is derived from an EMBL/GenBank/DDBJ whole genome shotgun (WGS) entry which is preliminary data.</text>
</comment>
<dbReference type="PANTHER" id="PTHR30383">
    <property type="entry name" value="THIOESTERASE 1/PROTEASE 1/LYSOPHOSPHOLIPASE L1"/>
    <property type="match status" value="1"/>
</dbReference>
<dbReference type="RefSeq" id="WP_118483275.1">
    <property type="nucleotide sequence ID" value="NZ_CAUBXQ010000013.1"/>
</dbReference>
<dbReference type="SUPFAM" id="SSF52266">
    <property type="entry name" value="SGNH hydrolase"/>
    <property type="match status" value="1"/>
</dbReference>
<gene>
    <name evidence="2" type="ORF">DWY20_03220</name>
</gene>
<name>A0A412GVC3_9BACT</name>
<dbReference type="Gene3D" id="3.40.50.1110">
    <property type="entry name" value="SGNH hydrolase"/>
    <property type="match status" value="1"/>
</dbReference>
<dbReference type="InterPro" id="IPR036514">
    <property type="entry name" value="SGNH_hydro_sf"/>
</dbReference>
<evidence type="ECO:0000313" key="3">
    <source>
        <dbReference type="Proteomes" id="UP000285864"/>
    </source>
</evidence>
<organism evidence="2 3">
    <name type="scientific">Phocaeicola coprocola</name>
    <dbReference type="NCBI Taxonomy" id="310298"/>
    <lineage>
        <taxon>Bacteria</taxon>
        <taxon>Pseudomonadati</taxon>
        <taxon>Bacteroidota</taxon>
        <taxon>Bacteroidia</taxon>
        <taxon>Bacteroidales</taxon>
        <taxon>Bacteroidaceae</taxon>
        <taxon>Phocaeicola</taxon>
    </lineage>
</organism>
<accession>A0A412GVC3</accession>
<evidence type="ECO:0000313" key="2">
    <source>
        <dbReference type="EMBL" id="RGR98834.1"/>
    </source>
</evidence>
<dbReference type="Proteomes" id="UP000285864">
    <property type="component" value="Unassembled WGS sequence"/>
</dbReference>
<dbReference type="InterPro" id="IPR051532">
    <property type="entry name" value="Ester_Hydrolysis_Enzymes"/>
</dbReference>
<dbReference type="InterPro" id="IPR013830">
    <property type="entry name" value="SGNH_hydro"/>
</dbReference>
<reference evidence="2 3" key="1">
    <citation type="submission" date="2018-08" db="EMBL/GenBank/DDBJ databases">
        <title>A genome reference for cultivated species of the human gut microbiota.</title>
        <authorList>
            <person name="Zou Y."/>
            <person name="Xue W."/>
            <person name="Luo G."/>
        </authorList>
    </citation>
    <scope>NUCLEOTIDE SEQUENCE [LARGE SCALE GENOMIC DNA]</scope>
    <source>
        <strain evidence="2 3">AF24-2</strain>
    </source>
</reference>
<keyword evidence="3" id="KW-1185">Reference proteome</keyword>
<dbReference type="CDD" id="cd04501">
    <property type="entry name" value="SGNH_hydrolase_like_4"/>
    <property type="match status" value="1"/>
</dbReference>
<feature type="domain" description="SGNH hydrolase-type esterase" evidence="1">
    <location>
        <begin position="55"/>
        <end position="218"/>
    </location>
</feature>
<dbReference type="Pfam" id="PF13472">
    <property type="entry name" value="Lipase_GDSL_2"/>
    <property type="match status" value="1"/>
</dbReference>
<dbReference type="GO" id="GO:0004622">
    <property type="term" value="F:phosphatidylcholine lysophospholipase activity"/>
    <property type="evidence" value="ECO:0007669"/>
    <property type="project" value="TreeGrafter"/>
</dbReference>
<sequence>MKTKLLVKYLGIGIVSFSLTCTHINAQDRDFGGLNRYAQENKDITISHKTVKVVFMGNSITEGWVNTHPAFFTDNGYVGRGISGQTSYQFLLRFREDVIKLSPSLVVINAGTNDVAENTCAYNEEHTFGNIISMVELAEAHKIKVILTSTLPAAAFGWNPAIKDAQKKIASLNARIKKYAYQHKIPYVDYYGKMVYGENGALNPKYTKDGVHPTAEGYIVMETLIKEAIDKVL</sequence>
<proteinExistence type="predicted"/>
<dbReference type="AlphaFoldDB" id="A0A412GVC3"/>
<dbReference type="EMBL" id="QRUU01000009">
    <property type="protein sequence ID" value="RGR98834.1"/>
    <property type="molecule type" value="Genomic_DNA"/>
</dbReference>
<protein>
    <submittedName>
        <fullName evidence="2">Lipase</fullName>
    </submittedName>
</protein>